<evidence type="ECO:0000256" key="2">
    <source>
        <dbReference type="ARBA" id="ARBA00020953"/>
    </source>
</evidence>
<evidence type="ECO:0000256" key="10">
    <source>
        <dbReference type="SAM" id="MobiDB-lite"/>
    </source>
</evidence>
<feature type="region of interest" description="Disordered" evidence="10">
    <location>
        <begin position="1"/>
        <end position="104"/>
    </location>
</feature>
<comment type="similarity">
    <text evidence="1 8 9">Belongs to the TRAFAC class TrmE-Era-EngA-EngB-Septin-like GTPase superfamily. EngA (Der) GTPase family.</text>
</comment>
<feature type="binding site" evidence="8">
    <location>
        <begin position="196"/>
        <end position="200"/>
    </location>
    <ligand>
        <name>GTP</name>
        <dbReference type="ChEBI" id="CHEBI:37565"/>
        <label>1</label>
    </ligand>
</feature>
<dbReference type="Proteomes" id="UP000006056">
    <property type="component" value="Chromosome"/>
</dbReference>
<feature type="binding site" evidence="8">
    <location>
        <begin position="398"/>
        <end position="402"/>
    </location>
    <ligand>
        <name>GTP</name>
        <dbReference type="ChEBI" id="CHEBI:37565"/>
        <label>2</label>
    </ligand>
</feature>
<dbReference type="CDD" id="cd01895">
    <property type="entry name" value="EngA2"/>
    <property type="match status" value="1"/>
</dbReference>
<dbReference type="NCBIfam" id="TIGR00231">
    <property type="entry name" value="small_GTP"/>
    <property type="match status" value="2"/>
</dbReference>
<protein>
    <recommendedName>
        <fullName evidence="2 8">GTPase Der</fullName>
    </recommendedName>
    <alternativeName>
        <fullName evidence="7 8">GTP-binding protein EngA</fullName>
    </alternativeName>
</protein>
<dbReference type="InterPro" id="IPR032859">
    <property type="entry name" value="KH_dom-like"/>
</dbReference>
<feature type="domain" description="EngA-type G" evidence="11">
    <location>
        <begin position="143"/>
        <end position="307"/>
    </location>
</feature>
<dbReference type="CDD" id="cd01894">
    <property type="entry name" value="EngA1"/>
    <property type="match status" value="1"/>
</dbReference>
<evidence type="ECO:0000256" key="7">
    <source>
        <dbReference type="ARBA" id="ARBA00032345"/>
    </source>
</evidence>
<dbReference type="Pfam" id="PF14714">
    <property type="entry name" value="KH_dom-like"/>
    <property type="match status" value="1"/>
</dbReference>
<dbReference type="OrthoDB" id="9805918at2"/>
<feature type="compositionally biased region" description="Basic residues" evidence="10">
    <location>
        <begin position="7"/>
        <end position="23"/>
    </location>
</feature>
<evidence type="ECO:0000259" key="11">
    <source>
        <dbReference type="PROSITE" id="PS51712"/>
    </source>
</evidence>
<dbReference type="PATRIC" id="fig|926566.3.peg.4033"/>
<organism evidence="12 13">
    <name type="scientific">Terriglobus roseus (strain DSM 18391 / NRRL B-41598 / KBS 63)</name>
    <dbReference type="NCBI Taxonomy" id="926566"/>
    <lineage>
        <taxon>Bacteria</taxon>
        <taxon>Pseudomonadati</taxon>
        <taxon>Acidobacteriota</taxon>
        <taxon>Terriglobia</taxon>
        <taxon>Terriglobales</taxon>
        <taxon>Acidobacteriaceae</taxon>
        <taxon>Terriglobus</taxon>
    </lineage>
</organism>
<evidence type="ECO:0000256" key="8">
    <source>
        <dbReference type="HAMAP-Rule" id="MF_00195"/>
    </source>
</evidence>
<comment type="function">
    <text evidence="8">GTPase that plays an essential role in the late steps of ribosome biogenesis.</text>
</comment>
<dbReference type="SUPFAM" id="SSF52540">
    <property type="entry name" value="P-loop containing nucleoside triphosphate hydrolases"/>
    <property type="match status" value="2"/>
</dbReference>
<feature type="binding site" evidence="8">
    <location>
        <begin position="351"/>
        <end position="358"/>
    </location>
    <ligand>
        <name>GTP</name>
        <dbReference type="ChEBI" id="CHEBI:37565"/>
        <label>2</label>
    </ligand>
</feature>
<dbReference type="HOGENOM" id="CLU_016077_6_2_0"/>
<dbReference type="InterPro" id="IPR027417">
    <property type="entry name" value="P-loop_NTPase"/>
</dbReference>
<evidence type="ECO:0000256" key="4">
    <source>
        <dbReference type="ARBA" id="ARBA00022737"/>
    </source>
</evidence>
<dbReference type="PANTHER" id="PTHR43834:SF6">
    <property type="entry name" value="GTPASE DER"/>
    <property type="match status" value="1"/>
</dbReference>
<dbReference type="EMBL" id="CP003379">
    <property type="protein sequence ID" value="AFL90295.1"/>
    <property type="molecule type" value="Genomic_DNA"/>
</dbReference>
<feature type="binding site" evidence="8">
    <location>
        <begin position="259"/>
        <end position="262"/>
    </location>
    <ligand>
        <name>GTP</name>
        <dbReference type="ChEBI" id="CHEBI:37565"/>
        <label>1</label>
    </ligand>
</feature>
<keyword evidence="5 8" id="KW-0547">Nucleotide-binding</keyword>
<evidence type="ECO:0000256" key="3">
    <source>
        <dbReference type="ARBA" id="ARBA00022517"/>
    </source>
</evidence>
<dbReference type="InterPro" id="IPR015946">
    <property type="entry name" value="KH_dom-like_a/b"/>
</dbReference>
<dbReference type="GO" id="GO:0042254">
    <property type="term" value="P:ribosome biogenesis"/>
    <property type="evidence" value="ECO:0007669"/>
    <property type="project" value="UniProtKB-KW"/>
</dbReference>
<keyword evidence="4" id="KW-0677">Repeat</keyword>
<dbReference type="AlphaFoldDB" id="I3ZM27"/>
<dbReference type="PROSITE" id="PS51712">
    <property type="entry name" value="G_ENGA"/>
    <property type="match status" value="2"/>
</dbReference>
<feature type="binding site" evidence="8">
    <location>
        <begin position="149"/>
        <end position="156"/>
    </location>
    <ligand>
        <name>GTP</name>
        <dbReference type="ChEBI" id="CHEBI:37565"/>
        <label>1</label>
    </ligand>
</feature>
<dbReference type="InterPro" id="IPR016484">
    <property type="entry name" value="GTPase_Der"/>
</dbReference>
<feature type="domain" description="EngA-type G" evidence="11">
    <location>
        <begin position="345"/>
        <end position="535"/>
    </location>
</feature>
<name>I3ZM27_TERRK</name>
<dbReference type="KEGG" id="trs:Terro_4088"/>
<evidence type="ECO:0000313" key="13">
    <source>
        <dbReference type="Proteomes" id="UP000006056"/>
    </source>
</evidence>
<proteinExistence type="inferred from homology"/>
<feature type="binding site" evidence="8">
    <location>
        <begin position="463"/>
        <end position="466"/>
    </location>
    <ligand>
        <name>GTP</name>
        <dbReference type="ChEBI" id="CHEBI:37565"/>
        <label>2</label>
    </ligand>
</feature>
<dbReference type="HAMAP" id="MF_00195">
    <property type="entry name" value="GTPase_Der"/>
    <property type="match status" value="1"/>
</dbReference>
<dbReference type="FunFam" id="3.30.300.20:FF:000004">
    <property type="entry name" value="GTPase Der"/>
    <property type="match status" value="1"/>
</dbReference>
<keyword evidence="13" id="KW-1185">Reference proteome</keyword>
<dbReference type="InterPro" id="IPR031166">
    <property type="entry name" value="G_ENGA"/>
</dbReference>
<evidence type="ECO:0000256" key="6">
    <source>
        <dbReference type="ARBA" id="ARBA00023134"/>
    </source>
</evidence>
<evidence type="ECO:0000256" key="5">
    <source>
        <dbReference type="ARBA" id="ARBA00022741"/>
    </source>
</evidence>
<dbReference type="NCBIfam" id="TIGR03594">
    <property type="entry name" value="GTPase_EngA"/>
    <property type="match status" value="1"/>
</dbReference>
<dbReference type="eggNOG" id="COG1160">
    <property type="taxonomic scope" value="Bacteria"/>
</dbReference>
<evidence type="ECO:0000256" key="9">
    <source>
        <dbReference type="PROSITE-ProRule" id="PRU01049"/>
    </source>
</evidence>
<dbReference type="Gene3D" id="3.40.50.300">
    <property type="entry name" value="P-loop containing nucleotide triphosphate hydrolases"/>
    <property type="match status" value="2"/>
</dbReference>
<reference evidence="12 13" key="1">
    <citation type="submission" date="2012-06" db="EMBL/GenBank/DDBJ databases">
        <title>Complete genome of Terriglobus roseus DSM 18391.</title>
        <authorList>
            <consortium name="US DOE Joint Genome Institute (JGI-PGF)"/>
            <person name="Lucas S."/>
            <person name="Copeland A."/>
            <person name="Lapidus A."/>
            <person name="Glavina del Rio T."/>
            <person name="Dalin E."/>
            <person name="Tice H."/>
            <person name="Bruce D."/>
            <person name="Goodwin L."/>
            <person name="Pitluck S."/>
            <person name="Peters L."/>
            <person name="Mikhailova N."/>
            <person name="Munk A.C.C."/>
            <person name="Kyrpides N."/>
            <person name="Mavromatis K."/>
            <person name="Ivanova N."/>
            <person name="Brettin T."/>
            <person name="Detter J.C."/>
            <person name="Han C."/>
            <person name="Larimer F."/>
            <person name="Land M."/>
            <person name="Hauser L."/>
            <person name="Markowitz V."/>
            <person name="Cheng J.-F."/>
            <person name="Hugenholtz P."/>
            <person name="Woyke T."/>
            <person name="Wu D."/>
            <person name="Brambilla E."/>
            <person name="Klenk H.-P."/>
            <person name="Eisen J.A."/>
        </authorList>
    </citation>
    <scope>NUCLEOTIDE SEQUENCE [LARGE SCALE GENOMIC DNA]</scope>
    <source>
        <strain evidence="13">DSM 18391 / NRRL B-41598 / KBS 63</strain>
    </source>
</reference>
<dbReference type="FunFam" id="3.40.50.300:FF:000494">
    <property type="entry name" value="tRNA modification GTPase MnmE"/>
    <property type="match status" value="1"/>
</dbReference>
<gene>
    <name evidence="8" type="primary">der</name>
    <name evidence="12" type="ordered locus">Terro_4088</name>
</gene>
<evidence type="ECO:0000256" key="1">
    <source>
        <dbReference type="ARBA" id="ARBA00008279"/>
    </source>
</evidence>
<dbReference type="GO" id="GO:0043022">
    <property type="term" value="F:ribosome binding"/>
    <property type="evidence" value="ECO:0007669"/>
    <property type="project" value="TreeGrafter"/>
</dbReference>
<dbReference type="InterPro" id="IPR005225">
    <property type="entry name" value="Small_GTP-bd"/>
</dbReference>
<dbReference type="PRINTS" id="PR00326">
    <property type="entry name" value="GTP1OBG"/>
</dbReference>
<keyword evidence="6 8" id="KW-0342">GTP-binding</keyword>
<dbReference type="Pfam" id="PF01926">
    <property type="entry name" value="MMR_HSR1"/>
    <property type="match status" value="2"/>
</dbReference>
<keyword evidence="3 8" id="KW-0690">Ribosome biogenesis</keyword>
<dbReference type="GO" id="GO:0005525">
    <property type="term" value="F:GTP binding"/>
    <property type="evidence" value="ECO:0007669"/>
    <property type="project" value="UniProtKB-UniRule"/>
</dbReference>
<dbReference type="Gene3D" id="3.30.300.20">
    <property type="match status" value="1"/>
</dbReference>
<dbReference type="InterPro" id="IPR006073">
    <property type="entry name" value="GTP-bd"/>
</dbReference>
<sequence length="625" mass="68836">MAQEKKRLGKKHRLAQTRPHKGVTPKGAKASATSVGGASPKGRKTVSAKKEAAFTKSKVRTQSPTRVKGKAVTGAQMAGGAQPAEKAPTNRPVRGSRGMGGDEGVRSRVNIASLSDPETENAFAAMLPLIEDVQRPSDSIAAPLFAICGRPNVGKSTIFNRLTGTRRSIVGDEPGITRDRIYGEVEFDGRLLRIVDTGGVVPDDEALIPSEIFRQARIALEEAEAIVQVVDGRAELTQPDIELARILLKSGKPIFLAVNKMDTEKISTDAENFRQLGFKQVFPVSGEHGLGMGDLLEAVSAALPMVEEEEVEDLGDIYVEEVEETDETKRERKLRSHGEHISKETRVAIIGRPNVGKSTLLNALTGTGRAIVSPIAGTTRDAVDEVVMRNDHSFRFVDTAGIRRKGKTTLMAEKLSVIMARKHLEAADVALLIIDATEGVTGLDANIGGYAHESGRSVIIVVNKWDEVTTGRMRPDGKDDYEDGKAPADIKAYTEQVRDALKYLDYAPLLFISAKDGINVEEVFKKVQLVARERRKRVTTGQMNRFLDTVEFEKAGVPYNKRLRIYYMTQAAVAPPTFVLFTDRDVKLHFSYERFLENQIRASFKFIGSPIWFKVRARNKKKEEK</sequence>
<dbReference type="STRING" id="926566.Terro_4088"/>
<dbReference type="PANTHER" id="PTHR43834">
    <property type="entry name" value="GTPASE DER"/>
    <property type="match status" value="1"/>
</dbReference>
<evidence type="ECO:0000313" key="12">
    <source>
        <dbReference type="EMBL" id="AFL90295.1"/>
    </source>
</evidence>
<comment type="subunit">
    <text evidence="8">Associates with the 50S ribosomal subunit.</text>
</comment>
<dbReference type="RefSeq" id="WP_014787555.1">
    <property type="nucleotide sequence ID" value="NC_018014.1"/>
</dbReference>
<accession>I3ZM27</accession>